<evidence type="ECO:0000256" key="1">
    <source>
        <dbReference type="SAM" id="MobiDB-lite"/>
    </source>
</evidence>
<comment type="caution">
    <text evidence="3">The sequence shown here is derived from an EMBL/GenBank/DDBJ whole genome shotgun (WGS) entry which is preliminary data.</text>
</comment>
<dbReference type="GeneID" id="23844314"/>
<dbReference type="RefSeq" id="WP_017456846.1">
    <property type="nucleotide sequence ID" value="NZ_CP016337.1"/>
</dbReference>
<organism evidence="3 4">
    <name type="scientific">Kosakonia sacchari</name>
    <dbReference type="NCBI Taxonomy" id="1158459"/>
    <lineage>
        <taxon>Bacteria</taxon>
        <taxon>Pseudomonadati</taxon>
        <taxon>Pseudomonadota</taxon>
        <taxon>Gammaproteobacteria</taxon>
        <taxon>Enterobacterales</taxon>
        <taxon>Enterobacteriaceae</taxon>
        <taxon>Kosakonia</taxon>
    </lineage>
</organism>
<evidence type="ECO:0000256" key="2">
    <source>
        <dbReference type="SAM" id="SignalP"/>
    </source>
</evidence>
<evidence type="ECO:0000313" key="4">
    <source>
        <dbReference type="Proteomes" id="UP000183569"/>
    </source>
</evidence>
<evidence type="ECO:0000313" key="3">
    <source>
        <dbReference type="EMBL" id="SCX60633.1"/>
    </source>
</evidence>
<protein>
    <recommendedName>
        <fullName evidence="5">Acid shock protein</fullName>
    </recommendedName>
</protein>
<dbReference type="AlphaFoldDB" id="A0A1G4Z4P2"/>
<feature type="chain" id="PRO_5032856418" description="Acid shock protein" evidence="2">
    <location>
        <begin position="22"/>
        <end position="86"/>
    </location>
</feature>
<dbReference type="Proteomes" id="UP000183569">
    <property type="component" value="Unassembled WGS sequence"/>
</dbReference>
<keyword evidence="2" id="KW-0732">Signal</keyword>
<evidence type="ECO:0008006" key="5">
    <source>
        <dbReference type="Google" id="ProtNLM"/>
    </source>
</evidence>
<sequence>MKKIALVSAILAMSFSSMVFADERPPLPPEQYQNGQHHKGDKKPSHEAPPPKHKQDKPPRPDNKHNDKHNGKKPPLPDDQRPGDDR</sequence>
<accession>A0A1G4Z4P2</accession>
<dbReference type="EMBL" id="FMUI01000015">
    <property type="protein sequence ID" value="SCX60633.1"/>
    <property type="molecule type" value="Genomic_DNA"/>
</dbReference>
<feature type="region of interest" description="Disordered" evidence="1">
    <location>
        <begin position="21"/>
        <end position="86"/>
    </location>
</feature>
<feature type="compositionally biased region" description="Basic and acidic residues" evidence="1">
    <location>
        <begin position="56"/>
        <end position="86"/>
    </location>
</feature>
<feature type="signal peptide" evidence="2">
    <location>
        <begin position="1"/>
        <end position="21"/>
    </location>
</feature>
<gene>
    <name evidence="3" type="ORF">SAMN02927897_04003</name>
</gene>
<name>A0A1G4Z4P2_9ENTR</name>
<proteinExistence type="predicted"/>
<reference evidence="3 4" key="1">
    <citation type="submission" date="2016-10" db="EMBL/GenBank/DDBJ databases">
        <authorList>
            <person name="Varghese N."/>
            <person name="Submissions S."/>
        </authorList>
    </citation>
    <scope>NUCLEOTIDE SEQUENCE [LARGE SCALE GENOMIC DNA]</scope>
    <source>
        <strain evidence="3 4">CGMCC 1.12102</strain>
    </source>
</reference>